<organism evidence="1">
    <name type="scientific">marine sediment metagenome</name>
    <dbReference type="NCBI Taxonomy" id="412755"/>
    <lineage>
        <taxon>unclassified sequences</taxon>
        <taxon>metagenomes</taxon>
        <taxon>ecological metagenomes</taxon>
    </lineage>
</organism>
<reference evidence="1" key="1">
    <citation type="journal article" date="2015" name="Nature">
        <title>Complex archaea that bridge the gap between prokaryotes and eukaryotes.</title>
        <authorList>
            <person name="Spang A."/>
            <person name="Saw J.H."/>
            <person name="Jorgensen S.L."/>
            <person name="Zaremba-Niedzwiedzka K."/>
            <person name="Martijn J."/>
            <person name="Lind A.E."/>
            <person name="van Eijk R."/>
            <person name="Schleper C."/>
            <person name="Guy L."/>
            <person name="Ettema T.J."/>
        </authorList>
    </citation>
    <scope>NUCLEOTIDE SEQUENCE</scope>
</reference>
<dbReference type="AlphaFoldDB" id="A0A0F8YIT7"/>
<protein>
    <submittedName>
        <fullName evidence="1">Uncharacterized protein</fullName>
    </submittedName>
</protein>
<comment type="caution">
    <text evidence="1">The sequence shown here is derived from an EMBL/GenBank/DDBJ whole genome shotgun (WGS) entry which is preliminary data.</text>
</comment>
<gene>
    <name evidence="1" type="ORF">LCGC14_2814790</name>
</gene>
<name>A0A0F8YIT7_9ZZZZ</name>
<evidence type="ECO:0000313" key="1">
    <source>
        <dbReference type="EMBL" id="KKK81307.1"/>
    </source>
</evidence>
<dbReference type="EMBL" id="LAZR01053181">
    <property type="protein sequence ID" value="KKK81307.1"/>
    <property type="molecule type" value="Genomic_DNA"/>
</dbReference>
<sequence length="21" mass="2250">MTEEQQKVISAIAGVLAAAYR</sequence>
<accession>A0A0F8YIT7</accession>
<feature type="non-terminal residue" evidence="1">
    <location>
        <position position="21"/>
    </location>
</feature>
<proteinExistence type="predicted"/>